<dbReference type="SUPFAM" id="SSF103642">
    <property type="entry name" value="Sec-C motif"/>
    <property type="match status" value="1"/>
</dbReference>
<keyword evidence="3" id="KW-1185">Reference proteome</keyword>
<reference evidence="3" key="1">
    <citation type="journal article" date="2019" name="Int. J. Syst. Evol. Microbiol.">
        <title>The Global Catalogue of Microorganisms (GCM) 10K type strain sequencing project: providing services to taxonomists for standard genome sequencing and annotation.</title>
        <authorList>
            <consortium name="The Broad Institute Genomics Platform"/>
            <consortium name="The Broad Institute Genome Sequencing Center for Infectious Disease"/>
            <person name="Wu L."/>
            <person name="Ma J."/>
        </authorList>
    </citation>
    <scope>NUCLEOTIDE SEQUENCE [LARGE SCALE GENOMIC DNA]</scope>
    <source>
        <strain evidence="3">CGMCC 1.12237</strain>
    </source>
</reference>
<dbReference type="Gene3D" id="3.10.450.50">
    <property type="match status" value="1"/>
</dbReference>
<sequence>MVSRNDLCPCGSGKKYKKCCITKQKAIETVEVLHGVLQQFFHAHPTQKEMVDLYRWLDGKEEALAERYDNERLSTILGDAYFFTYKVDIWIEFLVKQIQSGTLSAEIKETLKIWKKPLRIFGQVIKIENEEAIIKDLLMEGNFTVPINESFSANQNDYVLSHFVPVDPTDTKWMPLNGVLTLNHTFTHVEREIKQLANSYHDIEDFWLNSIVEAYYIFGVKQKLEDREISDKEQQVLFAVYNGMIEMEVKSDELMAMLIAYMHKHNVVNNIKKPESLAAGVIQYGLTEGYFDLEWTKKRICEYYQVSATNASAHEKNFAQFIEEEWEDVDDSQFKGMAFEVGTDARPSEFTNWQLYMHLKEHEITSENEMKRYIEAYINVPYEPKNEEEKAQFYVYDAYFADDQRLKDNCIEIAHLLDSENVDVLLWNAEKRDDRSLFKKAINKGQALFDTSSDVPWQVVTNRPYLRALFKYGMWLFDEDRFDEAFTYLNQILLLNPGDHQGVRYPTVACLIGLKRYDEANKLMEHYQESDNAFFSWFRWAISRKQNFFSGETQELYELAMMDNGYVSKFIRDKSEALPFPGYKVITPDSPEEARVIWNLLSKII</sequence>
<dbReference type="EMBL" id="JBHSMC010000004">
    <property type="protein sequence ID" value="MFC5464298.1"/>
    <property type="molecule type" value="Genomic_DNA"/>
</dbReference>
<dbReference type="Pfam" id="PF02810">
    <property type="entry name" value="SEC-C"/>
    <property type="match status" value="1"/>
</dbReference>
<proteinExistence type="predicted"/>
<feature type="repeat" description="TPR" evidence="1">
    <location>
        <begin position="466"/>
        <end position="499"/>
    </location>
</feature>
<dbReference type="InterPro" id="IPR019734">
    <property type="entry name" value="TPR_rpt"/>
</dbReference>
<protein>
    <submittedName>
        <fullName evidence="2">SEC-C metal-binding domain-containing protein</fullName>
    </submittedName>
</protein>
<dbReference type="Gene3D" id="1.25.40.10">
    <property type="entry name" value="Tetratricopeptide repeat domain"/>
    <property type="match status" value="1"/>
</dbReference>
<evidence type="ECO:0000256" key="1">
    <source>
        <dbReference type="PROSITE-ProRule" id="PRU00339"/>
    </source>
</evidence>
<gene>
    <name evidence="2" type="ORF">ACFPM4_05940</name>
</gene>
<dbReference type="InterPro" id="IPR004027">
    <property type="entry name" value="SEC_C_motif"/>
</dbReference>
<comment type="caution">
    <text evidence="2">The sequence shown here is derived from an EMBL/GenBank/DDBJ whole genome shotgun (WGS) entry which is preliminary data.</text>
</comment>
<keyword evidence="1" id="KW-0802">TPR repeat</keyword>
<dbReference type="SUPFAM" id="SSF48452">
    <property type="entry name" value="TPR-like"/>
    <property type="match status" value="1"/>
</dbReference>
<name>A0ABW0LEU6_9BACI</name>
<dbReference type="RefSeq" id="WP_382348992.1">
    <property type="nucleotide sequence ID" value="NZ_JBHSMC010000004.1"/>
</dbReference>
<evidence type="ECO:0000313" key="3">
    <source>
        <dbReference type="Proteomes" id="UP001596147"/>
    </source>
</evidence>
<accession>A0ABW0LEU6</accession>
<dbReference type="InterPro" id="IPR011990">
    <property type="entry name" value="TPR-like_helical_dom_sf"/>
</dbReference>
<evidence type="ECO:0000313" key="2">
    <source>
        <dbReference type="EMBL" id="MFC5464298.1"/>
    </source>
</evidence>
<dbReference type="PROSITE" id="PS50005">
    <property type="entry name" value="TPR"/>
    <property type="match status" value="1"/>
</dbReference>
<dbReference type="Proteomes" id="UP001596147">
    <property type="component" value="Unassembled WGS sequence"/>
</dbReference>
<organism evidence="2 3">
    <name type="scientific">Lederbergia graminis</name>
    <dbReference type="NCBI Taxonomy" id="735518"/>
    <lineage>
        <taxon>Bacteria</taxon>
        <taxon>Bacillati</taxon>
        <taxon>Bacillota</taxon>
        <taxon>Bacilli</taxon>
        <taxon>Bacillales</taxon>
        <taxon>Bacillaceae</taxon>
        <taxon>Lederbergia</taxon>
    </lineage>
</organism>